<feature type="signal peptide" evidence="1">
    <location>
        <begin position="1"/>
        <end position="21"/>
    </location>
</feature>
<keyword evidence="1" id="KW-0732">Signal</keyword>
<gene>
    <name evidence="2" type="ORF">L227DRAFT_546032</name>
</gene>
<name>A0A5C2SK06_9APHY</name>
<evidence type="ECO:0000313" key="3">
    <source>
        <dbReference type="Proteomes" id="UP000313359"/>
    </source>
</evidence>
<dbReference type="Proteomes" id="UP000313359">
    <property type="component" value="Unassembled WGS sequence"/>
</dbReference>
<dbReference type="EMBL" id="ML122261">
    <property type="protein sequence ID" value="RPD61776.1"/>
    <property type="molecule type" value="Genomic_DNA"/>
</dbReference>
<evidence type="ECO:0000256" key="1">
    <source>
        <dbReference type="SAM" id="SignalP"/>
    </source>
</evidence>
<accession>A0A5C2SK06</accession>
<sequence length="153" mass="15547">MVRIYPTAGLFALTALMFTHAAPTRRQLGNLECNIDRGEIVFHVAQLGATVSSLGNATGLVAANSSTDADIQAMQSGATGAGGAIKQILLALINGDNADPSLRDQVGGNLTMVLTALSDLNSTDPTASALLAQANTQLVNAVLAGNGVVNNCK</sequence>
<keyword evidence="3" id="KW-1185">Reference proteome</keyword>
<protein>
    <submittedName>
        <fullName evidence="2">Uncharacterized protein</fullName>
    </submittedName>
</protein>
<feature type="chain" id="PRO_5022695473" evidence="1">
    <location>
        <begin position="22"/>
        <end position="153"/>
    </location>
</feature>
<organism evidence="2 3">
    <name type="scientific">Lentinus tigrinus ALCF2SS1-6</name>
    <dbReference type="NCBI Taxonomy" id="1328759"/>
    <lineage>
        <taxon>Eukaryota</taxon>
        <taxon>Fungi</taxon>
        <taxon>Dikarya</taxon>
        <taxon>Basidiomycota</taxon>
        <taxon>Agaricomycotina</taxon>
        <taxon>Agaricomycetes</taxon>
        <taxon>Polyporales</taxon>
        <taxon>Polyporaceae</taxon>
        <taxon>Lentinus</taxon>
    </lineage>
</organism>
<reference evidence="2" key="1">
    <citation type="journal article" date="2018" name="Genome Biol. Evol.">
        <title>Genomics and development of Lentinus tigrinus, a white-rot wood-decaying mushroom with dimorphic fruiting bodies.</title>
        <authorList>
            <person name="Wu B."/>
            <person name="Xu Z."/>
            <person name="Knudson A."/>
            <person name="Carlson A."/>
            <person name="Chen N."/>
            <person name="Kovaka S."/>
            <person name="LaButti K."/>
            <person name="Lipzen A."/>
            <person name="Pennachio C."/>
            <person name="Riley R."/>
            <person name="Schakwitz W."/>
            <person name="Umezawa K."/>
            <person name="Ohm R.A."/>
            <person name="Grigoriev I.V."/>
            <person name="Nagy L.G."/>
            <person name="Gibbons J."/>
            <person name="Hibbett D."/>
        </authorList>
    </citation>
    <scope>NUCLEOTIDE SEQUENCE [LARGE SCALE GENOMIC DNA]</scope>
    <source>
        <strain evidence="2">ALCF2SS1-6</strain>
    </source>
</reference>
<dbReference type="AlphaFoldDB" id="A0A5C2SK06"/>
<dbReference type="STRING" id="1328759.A0A5C2SK06"/>
<evidence type="ECO:0000313" key="2">
    <source>
        <dbReference type="EMBL" id="RPD61776.1"/>
    </source>
</evidence>
<dbReference type="OrthoDB" id="3178264at2759"/>
<proteinExistence type="predicted"/>